<reference evidence="2" key="1">
    <citation type="submission" date="2022-11" db="EMBL/GenBank/DDBJ databases">
        <authorList>
            <person name="Kikuchi T."/>
        </authorList>
    </citation>
    <scope>NUCLEOTIDE SEQUENCE</scope>
    <source>
        <strain evidence="2">PS1010</strain>
    </source>
</reference>
<accession>A0A9P1IKF3</accession>
<keyword evidence="1" id="KW-1133">Transmembrane helix</keyword>
<name>A0A9P1IKF3_9PELO</name>
<feature type="transmembrane region" description="Helical" evidence="1">
    <location>
        <begin position="16"/>
        <end position="35"/>
    </location>
</feature>
<dbReference type="OrthoDB" id="5867820at2759"/>
<sequence>MECASEAVCQRRDKEICYLGWILLFLWLVMVIYITKEIWFGAPLSTPTTSINSLNKKPENSAVIEMEIIET</sequence>
<organism evidence="2 3">
    <name type="scientific">Caenorhabditis angaria</name>
    <dbReference type="NCBI Taxonomy" id="860376"/>
    <lineage>
        <taxon>Eukaryota</taxon>
        <taxon>Metazoa</taxon>
        <taxon>Ecdysozoa</taxon>
        <taxon>Nematoda</taxon>
        <taxon>Chromadorea</taxon>
        <taxon>Rhabditida</taxon>
        <taxon>Rhabditina</taxon>
        <taxon>Rhabditomorpha</taxon>
        <taxon>Rhabditoidea</taxon>
        <taxon>Rhabditidae</taxon>
        <taxon>Peloderinae</taxon>
        <taxon>Caenorhabditis</taxon>
    </lineage>
</organism>
<protein>
    <submittedName>
        <fullName evidence="2">Uncharacterized protein</fullName>
    </submittedName>
</protein>
<dbReference type="AlphaFoldDB" id="A0A9P1IKF3"/>
<evidence type="ECO:0000313" key="3">
    <source>
        <dbReference type="Proteomes" id="UP001152747"/>
    </source>
</evidence>
<evidence type="ECO:0000313" key="2">
    <source>
        <dbReference type="EMBL" id="CAI5446508.1"/>
    </source>
</evidence>
<dbReference type="Proteomes" id="UP001152747">
    <property type="component" value="Unassembled WGS sequence"/>
</dbReference>
<keyword evidence="3" id="KW-1185">Reference proteome</keyword>
<keyword evidence="1" id="KW-0812">Transmembrane</keyword>
<proteinExistence type="predicted"/>
<comment type="caution">
    <text evidence="2">The sequence shown here is derived from an EMBL/GenBank/DDBJ whole genome shotgun (WGS) entry which is preliminary data.</text>
</comment>
<keyword evidence="1" id="KW-0472">Membrane</keyword>
<dbReference type="EMBL" id="CANHGI010000003">
    <property type="protein sequence ID" value="CAI5446508.1"/>
    <property type="molecule type" value="Genomic_DNA"/>
</dbReference>
<gene>
    <name evidence="2" type="ORF">CAMP_LOCUS9145</name>
</gene>
<evidence type="ECO:0000256" key="1">
    <source>
        <dbReference type="SAM" id="Phobius"/>
    </source>
</evidence>